<reference evidence="8" key="1">
    <citation type="submission" date="2025-08" db="UniProtKB">
        <authorList>
            <consortium name="Ensembl"/>
        </authorList>
    </citation>
    <scope>IDENTIFICATION</scope>
</reference>
<evidence type="ECO:0000256" key="1">
    <source>
        <dbReference type="ARBA" id="ARBA00004141"/>
    </source>
</evidence>
<dbReference type="Pfam" id="PF00209">
    <property type="entry name" value="SNF"/>
    <property type="match status" value="1"/>
</dbReference>
<evidence type="ECO:0000313" key="8">
    <source>
        <dbReference type="Ensembl" id="ENSMALP00000007631.1"/>
    </source>
</evidence>
<evidence type="ECO:0000256" key="3">
    <source>
        <dbReference type="ARBA" id="ARBA00022692"/>
    </source>
</evidence>
<dbReference type="Proteomes" id="UP000261600">
    <property type="component" value="Unplaced"/>
</dbReference>
<reference evidence="8" key="2">
    <citation type="submission" date="2025-09" db="UniProtKB">
        <authorList>
            <consortium name="Ensembl"/>
        </authorList>
    </citation>
    <scope>IDENTIFICATION</scope>
</reference>
<dbReference type="PROSITE" id="PS00610">
    <property type="entry name" value="NA_NEUROTRAN_SYMP_1"/>
    <property type="match status" value="1"/>
</dbReference>
<comment type="subcellular location">
    <subcellularLocation>
        <location evidence="1">Membrane</location>
        <topology evidence="1">Multi-pass membrane protein</topology>
    </subcellularLocation>
</comment>
<dbReference type="PANTHER" id="PTHR11616">
    <property type="entry name" value="SODIUM/CHLORIDE DEPENDENT TRANSPORTER"/>
    <property type="match status" value="1"/>
</dbReference>
<feature type="binding site" evidence="6">
    <location>
        <position position="54"/>
    </location>
    <ligand>
        <name>Na(+)</name>
        <dbReference type="ChEBI" id="CHEBI:29101"/>
        <label>1</label>
    </ligand>
</feature>
<keyword evidence="6" id="KW-0915">Sodium</keyword>
<organism evidence="8 9">
    <name type="scientific">Monopterus albus</name>
    <name type="common">Swamp eel</name>
    <dbReference type="NCBI Taxonomy" id="43700"/>
    <lineage>
        <taxon>Eukaryota</taxon>
        <taxon>Metazoa</taxon>
        <taxon>Chordata</taxon>
        <taxon>Craniata</taxon>
        <taxon>Vertebrata</taxon>
        <taxon>Euteleostomi</taxon>
        <taxon>Actinopterygii</taxon>
        <taxon>Neopterygii</taxon>
        <taxon>Teleostei</taxon>
        <taxon>Neoteleostei</taxon>
        <taxon>Acanthomorphata</taxon>
        <taxon>Anabantaria</taxon>
        <taxon>Synbranchiformes</taxon>
        <taxon>Synbranchidae</taxon>
        <taxon>Monopterus</taxon>
    </lineage>
</organism>
<accession>A0A3Q3Q9S7</accession>
<evidence type="ECO:0000256" key="6">
    <source>
        <dbReference type="PIRSR" id="PIRSR600175-1"/>
    </source>
</evidence>
<feature type="binding site" evidence="6">
    <location>
        <position position="47"/>
    </location>
    <ligand>
        <name>Na(+)</name>
        <dbReference type="ChEBI" id="CHEBI:29101"/>
        <label>1</label>
    </ligand>
</feature>
<evidence type="ECO:0000256" key="7">
    <source>
        <dbReference type="RuleBase" id="RU003732"/>
    </source>
</evidence>
<dbReference type="PROSITE" id="PS50267">
    <property type="entry name" value="NA_NEUROTRAN_SYMP_3"/>
    <property type="match status" value="1"/>
</dbReference>
<dbReference type="InterPro" id="IPR000175">
    <property type="entry name" value="Na/ntran_symport"/>
</dbReference>
<keyword evidence="3 7" id="KW-0812">Transmembrane</keyword>
<keyword evidence="6" id="KW-0479">Metal-binding</keyword>
<dbReference type="SUPFAM" id="SSF161070">
    <property type="entry name" value="SNF-like"/>
    <property type="match status" value="1"/>
</dbReference>
<keyword evidence="9" id="KW-1185">Reference proteome</keyword>
<name>A0A3Q3Q9S7_MONAL</name>
<dbReference type="InterPro" id="IPR037272">
    <property type="entry name" value="SNS_sf"/>
</dbReference>
<keyword evidence="4" id="KW-1133">Transmembrane helix</keyword>
<keyword evidence="2 7" id="KW-0813">Transport</keyword>
<protein>
    <recommendedName>
        <fullName evidence="7">Transporter</fullName>
    </recommendedName>
</protein>
<keyword evidence="5" id="KW-0472">Membrane</keyword>
<comment type="similarity">
    <text evidence="7">Belongs to the sodium:neurotransmitter symporter (SNF) (TC 2.A.22) family.</text>
</comment>
<sequence>IVSVPMDKPHGPEVKFRLDTSTALPASSTLARGQWSSKTEFLLAVAGQIIGLGNVWRFPYLCYKNGGGEFHCI</sequence>
<dbReference type="Ensembl" id="ENSMALT00000007795.1">
    <property type="protein sequence ID" value="ENSMALP00000007631.1"/>
    <property type="gene ID" value="ENSMALG00000005432.1"/>
</dbReference>
<dbReference type="AlphaFoldDB" id="A0A3Q3Q9S7"/>
<dbReference type="GO" id="GO:0005886">
    <property type="term" value="C:plasma membrane"/>
    <property type="evidence" value="ECO:0007669"/>
    <property type="project" value="TreeGrafter"/>
</dbReference>
<dbReference type="GO" id="GO:0046872">
    <property type="term" value="F:metal ion binding"/>
    <property type="evidence" value="ECO:0007669"/>
    <property type="project" value="UniProtKB-KW"/>
</dbReference>
<dbReference type="GO" id="GO:0042995">
    <property type="term" value="C:cell projection"/>
    <property type="evidence" value="ECO:0007669"/>
    <property type="project" value="TreeGrafter"/>
</dbReference>
<dbReference type="STRING" id="43700.ENSMALP00000007631"/>
<evidence type="ECO:0000313" key="9">
    <source>
        <dbReference type="Proteomes" id="UP000261600"/>
    </source>
</evidence>
<dbReference type="GO" id="GO:0005332">
    <property type="term" value="F:gamma-aminobutyric acid:sodium:chloride symporter activity"/>
    <property type="evidence" value="ECO:0007669"/>
    <property type="project" value="TreeGrafter"/>
</dbReference>
<proteinExistence type="inferred from homology"/>
<evidence type="ECO:0000256" key="2">
    <source>
        <dbReference type="ARBA" id="ARBA00022448"/>
    </source>
</evidence>
<evidence type="ECO:0000256" key="4">
    <source>
        <dbReference type="ARBA" id="ARBA00022989"/>
    </source>
</evidence>
<evidence type="ECO:0000256" key="5">
    <source>
        <dbReference type="ARBA" id="ARBA00023136"/>
    </source>
</evidence>
<keyword evidence="7" id="KW-0769">Symport</keyword>
<dbReference type="PANTHER" id="PTHR11616:SF249">
    <property type="entry name" value="SOLUTE CARRIER FAMILY 6 MEMBER 22, TANDEM DUPLICATE 2 ISOFORM X2-RELATED"/>
    <property type="match status" value="1"/>
</dbReference>